<evidence type="ECO:0000256" key="3">
    <source>
        <dbReference type="SAM" id="MobiDB-lite"/>
    </source>
</evidence>
<sequence>MSSKTTQISDTLRILHLPPELSDERRNELFKKYGAVKTQTLRLSKKYTITFAKFQSQEIATEALLRLHQLNVKGQYLTVEFAKKSISIDKTEDNIDNDKLIKEENKKEYINKSNFQAFLQKLNSWTMNQVFTQPPPPNIQYKYSAPTKGTLIRICIQLLKEPAFYTQVLHLMNRMNLPPPFEELESEFPALKEVYNIEKYKDIFLKENLYDKENEDICNEESDEEESEIESNEEDNTKSIEIIPVKRKRRQHIKRLKIPKFINPSKHITSSSSTQKIVKPADMFEPIQRGETKNLKIELKMVDKLLNISNKEENTDFKSHNTPDSGFGLMFPISKNLDTIENSEITENINQKIITSNELANNRISANDQRLLPVFKNYHPGKPSNRLYIKNLAKQVEEKDLHFIYRKYIIPELKAEFEYDVRLMQEGRMKGQAFITLQNVEQAQLALDETNGFILKDKPMVHSQYALPVGIVLICAILVFVFGFKKAEQPPFAQLSVGSDVDRKFTNKKRIKIKEKVSTIQKSANGQIVIEKTSPIKKSISTKTEVSKKVVSKPNDTEGKLKERKQEDNKISITKKDKDQVLIKVGKENKIEQVKNKKNLKNLFQEKPIDFDEGDWEQAYSKKDKKNKKKEEESPSKKNKKNTKKIDLINEEVIKQKVSEKVEIKDKIIKETENKELKEKDKKDVILTPISNEEISKEKEQQKEEQSKNEKIEKEEKKSGKSKKGKKISENENIPIMIVSTPKVDNKIQEQRTKKKDDNIEKELDNFEEKNPNVMQTQEKSGPVFDELGDIWTEAKPQKKSKKKARKDN</sequence>
<organism evidence="6 7">
    <name type="scientific">Apis cerana cerana</name>
    <name type="common">Oriental honeybee</name>
    <dbReference type="NCBI Taxonomy" id="94128"/>
    <lineage>
        <taxon>Eukaryota</taxon>
        <taxon>Metazoa</taxon>
        <taxon>Ecdysozoa</taxon>
        <taxon>Arthropoda</taxon>
        <taxon>Hexapoda</taxon>
        <taxon>Insecta</taxon>
        <taxon>Pterygota</taxon>
        <taxon>Neoptera</taxon>
        <taxon>Endopterygota</taxon>
        <taxon>Hymenoptera</taxon>
        <taxon>Apocrita</taxon>
        <taxon>Aculeata</taxon>
        <taxon>Apoidea</taxon>
        <taxon>Anthophila</taxon>
        <taxon>Apidae</taxon>
        <taxon>Apis</taxon>
    </lineage>
</organism>
<keyword evidence="4" id="KW-0812">Transmembrane</keyword>
<evidence type="ECO:0000256" key="4">
    <source>
        <dbReference type="SAM" id="Phobius"/>
    </source>
</evidence>
<dbReference type="SMART" id="SM00360">
    <property type="entry name" value="RRM"/>
    <property type="match status" value="2"/>
</dbReference>
<feature type="region of interest" description="Disordered" evidence="3">
    <location>
        <begin position="544"/>
        <end position="568"/>
    </location>
</feature>
<feature type="domain" description="RRM" evidence="5">
    <location>
        <begin position="10"/>
        <end position="84"/>
    </location>
</feature>
<dbReference type="Gene3D" id="3.30.70.330">
    <property type="match status" value="2"/>
</dbReference>
<dbReference type="SUPFAM" id="SSF54928">
    <property type="entry name" value="RNA-binding domain, RBD"/>
    <property type="match status" value="2"/>
</dbReference>
<feature type="region of interest" description="Disordered" evidence="3">
    <location>
        <begin position="217"/>
        <end position="237"/>
    </location>
</feature>
<feature type="transmembrane region" description="Helical" evidence="4">
    <location>
        <begin position="465"/>
        <end position="484"/>
    </location>
</feature>
<feature type="region of interest" description="Disordered" evidence="3">
    <location>
        <begin position="614"/>
        <end position="649"/>
    </location>
</feature>
<proteinExistence type="predicted"/>
<feature type="region of interest" description="Disordered" evidence="3">
    <location>
        <begin position="673"/>
        <end position="786"/>
    </location>
</feature>
<dbReference type="PANTHER" id="PTHR16105">
    <property type="entry name" value="RNA-BINDING REGION-CONTAINING PROTEIN 3"/>
    <property type="match status" value="1"/>
</dbReference>
<feature type="compositionally biased region" description="Basic and acidic residues" evidence="3">
    <location>
        <begin position="694"/>
        <end position="719"/>
    </location>
</feature>
<evidence type="ECO:0000256" key="2">
    <source>
        <dbReference type="PROSITE-ProRule" id="PRU00176"/>
    </source>
</evidence>
<dbReference type="CDD" id="cd12239">
    <property type="entry name" value="RRM2_RBM40_like"/>
    <property type="match status" value="1"/>
</dbReference>
<dbReference type="AlphaFoldDB" id="A0A2A3EEZ7"/>
<feature type="domain" description="RRM" evidence="5">
    <location>
        <begin position="385"/>
        <end position="468"/>
    </location>
</feature>
<dbReference type="Proteomes" id="UP000242457">
    <property type="component" value="Unassembled WGS sequence"/>
</dbReference>
<dbReference type="GO" id="GO:0097157">
    <property type="term" value="F:pre-mRNA intronic binding"/>
    <property type="evidence" value="ECO:0007669"/>
    <property type="project" value="TreeGrafter"/>
</dbReference>
<dbReference type="GO" id="GO:0000398">
    <property type="term" value="P:mRNA splicing, via spliceosome"/>
    <property type="evidence" value="ECO:0007669"/>
    <property type="project" value="TreeGrafter"/>
</dbReference>
<keyword evidence="4" id="KW-0472">Membrane</keyword>
<dbReference type="EMBL" id="KZ288268">
    <property type="protein sequence ID" value="PBC30054.1"/>
    <property type="molecule type" value="Genomic_DNA"/>
</dbReference>
<dbReference type="PANTHER" id="PTHR16105:SF0">
    <property type="entry name" value="RNA-BINDING REGION-CONTAINING PROTEIN 3"/>
    <property type="match status" value="1"/>
</dbReference>
<evidence type="ECO:0000313" key="6">
    <source>
        <dbReference type="EMBL" id="PBC30054.1"/>
    </source>
</evidence>
<dbReference type="InterPro" id="IPR000504">
    <property type="entry name" value="RRM_dom"/>
</dbReference>
<evidence type="ECO:0000259" key="5">
    <source>
        <dbReference type="PROSITE" id="PS50102"/>
    </source>
</evidence>
<feature type="compositionally biased region" description="Basic and acidic residues" evidence="3">
    <location>
        <begin position="555"/>
        <end position="568"/>
    </location>
</feature>
<keyword evidence="7" id="KW-1185">Reference proteome</keyword>
<evidence type="ECO:0000313" key="7">
    <source>
        <dbReference type="Proteomes" id="UP000242457"/>
    </source>
</evidence>
<dbReference type="InterPro" id="IPR012677">
    <property type="entry name" value="Nucleotide-bd_a/b_plait_sf"/>
</dbReference>
<dbReference type="InterPro" id="IPR045164">
    <property type="entry name" value="RBM41/RNPC3"/>
</dbReference>
<keyword evidence="1 2" id="KW-0694">RNA-binding</keyword>
<feature type="compositionally biased region" description="Basic and acidic residues" evidence="3">
    <location>
        <begin position="744"/>
        <end position="771"/>
    </location>
</feature>
<dbReference type="GO" id="GO:0005689">
    <property type="term" value="C:U12-type spliceosomal complex"/>
    <property type="evidence" value="ECO:0007669"/>
    <property type="project" value="TreeGrafter"/>
</dbReference>
<feature type="compositionally biased region" description="Basic and acidic residues" evidence="3">
    <location>
        <begin position="673"/>
        <end position="685"/>
    </location>
</feature>
<keyword evidence="4" id="KW-1133">Transmembrane helix</keyword>
<dbReference type="OrthoDB" id="448399at2759"/>
<reference evidence="6 7" key="1">
    <citation type="submission" date="2014-07" db="EMBL/GenBank/DDBJ databases">
        <title>Genomic and transcriptomic analysis on Apis cerana provide comprehensive insights into honey bee biology.</title>
        <authorList>
            <person name="Diao Q."/>
            <person name="Sun L."/>
            <person name="Zheng H."/>
            <person name="Zheng H."/>
            <person name="Xu S."/>
            <person name="Wang S."/>
            <person name="Zeng Z."/>
            <person name="Hu F."/>
            <person name="Su S."/>
            <person name="Wu J."/>
        </authorList>
    </citation>
    <scope>NUCLEOTIDE SEQUENCE [LARGE SCALE GENOMIC DNA]</scope>
    <source>
        <tissue evidence="6">Pupae without intestine</tissue>
    </source>
</reference>
<dbReference type="Pfam" id="PF00076">
    <property type="entry name" value="RRM_1"/>
    <property type="match status" value="1"/>
</dbReference>
<name>A0A2A3EEZ7_APICC</name>
<dbReference type="InterPro" id="IPR035979">
    <property type="entry name" value="RBD_domain_sf"/>
</dbReference>
<evidence type="ECO:0000256" key="1">
    <source>
        <dbReference type="ARBA" id="ARBA00022884"/>
    </source>
</evidence>
<accession>A0A2A3EEZ7</accession>
<dbReference type="PROSITE" id="PS50102">
    <property type="entry name" value="RRM"/>
    <property type="match status" value="2"/>
</dbReference>
<feature type="compositionally biased region" description="Acidic residues" evidence="3">
    <location>
        <begin position="217"/>
        <end position="234"/>
    </location>
</feature>
<dbReference type="GO" id="GO:0030626">
    <property type="term" value="F:U12 snRNA binding"/>
    <property type="evidence" value="ECO:0007669"/>
    <property type="project" value="TreeGrafter"/>
</dbReference>
<dbReference type="STRING" id="94128.A0A2A3EEZ7"/>
<protein>
    <submittedName>
        <fullName evidence="6">RNA-binding protein</fullName>
    </submittedName>
</protein>
<gene>
    <name evidence="6" type="ORF">APICC_06398</name>
</gene>